<name>A0A0E9QI52_ANGAN</name>
<dbReference type="EMBL" id="GBXM01092016">
    <property type="protein sequence ID" value="JAH16561.1"/>
    <property type="molecule type" value="Transcribed_RNA"/>
</dbReference>
<dbReference type="AlphaFoldDB" id="A0A0E9QI52"/>
<reference evidence="1" key="1">
    <citation type="submission" date="2014-11" db="EMBL/GenBank/DDBJ databases">
        <authorList>
            <person name="Amaro Gonzalez C."/>
        </authorList>
    </citation>
    <scope>NUCLEOTIDE SEQUENCE</scope>
</reference>
<sequence length="32" mass="3498">MVDQSLPSDSKCFASLKSHIKGQTVFLSLCVK</sequence>
<organism evidence="1">
    <name type="scientific">Anguilla anguilla</name>
    <name type="common">European freshwater eel</name>
    <name type="synonym">Muraena anguilla</name>
    <dbReference type="NCBI Taxonomy" id="7936"/>
    <lineage>
        <taxon>Eukaryota</taxon>
        <taxon>Metazoa</taxon>
        <taxon>Chordata</taxon>
        <taxon>Craniata</taxon>
        <taxon>Vertebrata</taxon>
        <taxon>Euteleostomi</taxon>
        <taxon>Actinopterygii</taxon>
        <taxon>Neopterygii</taxon>
        <taxon>Teleostei</taxon>
        <taxon>Anguilliformes</taxon>
        <taxon>Anguillidae</taxon>
        <taxon>Anguilla</taxon>
    </lineage>
</organism>
<protein>
    <submittedName>
        <fullName evidence="1">Uncharacterized protein</fullName>
    </submittedName>
</protein>
<evidence type="ECO:0000313" key="1">
    <source>
        <dbReference type="EMBL" id="JAH16561.1"/>
    </source>
</evidence>
<accession>A0A0E9QI52</accession>
<reference evidence="1" key="2">
    <citation type="journal article" date="2015" name="Fish Shellfish Immunol.">
        <title>Early steps in the European eel (Anguilla anguilla)-Vibrio vulnificus interaction in the gills: Role of the RtxA13 toxin.</title>
        <authorList>
            <person name="Callol A."/>
            <person name="Pajuelo D."/>
            <person name="Ebbesson L."/>
            <person name="Teles M."/>
            <person name="MacKenzie S."/>
            <person name="Amaro C."/>
        </authorList>
    </citation>
    <scope>NUCLEOTIDE SEQUENCE</scope>
</reference>
<proteinExistence type="predicted"/>